<evidence type="ECO:0000313" key="4">
    <source>
        <dbReference type="EMBL" id="KAH0619467.1"/>
    </source>
</evidence>
<sequence>MKMLVRKEVFEMLKIPMALVHLKKNTCKVFEQDEDGDRFWGAVLTGLNHTSCGSDVKFAVKEGDFTVTMALYDSDTYQQAYRQQPLILLITDILYVLLQIEGQDQVKYFFLSVEDCWGTPTADPNHATKHPLIMKG</sequence>
<dbReference type="InterPro" id="IPR055355">
    <property type="entry name" value="ZP-C"/>
</dbReference>
<dbReference type="Gene3D" id="2.60.40.4100">
    <property type="entry name" value="Zona pellucida, ZP-C domain"/>
    <property type="match status" value="1"/>
</dbReference>
<evidence type="ECO:0000256" key="2">
    <source>
        <dbReference type="ARBA" id="ARBA00023157"/>
    </source>
</evidence>
<accession>A0ABQ7SQ35</accession>
<dbReference type="Proteomes" id="UP000826234">
    <property type="component" value="Unassembled WGS sequence"/>
</dbReference>
<feature type="domain" description="ZP-C" evidence="3">
    <location>
        <begin position="62"/>
        <end position="136"/>
    </location>
</feature>
<protein>
    <recommendedName>
        <fullName evidence="3">ZP-C domain-containing protein</fullName>
    </recommendedName>
</protein>
<keyword evidence="1" id="KW-0732">Signal</keyword>
<comment type="caution">
    <text evidence="4">The sequence shown here is derived from an EMBL/GenBank/DDBJ whole genome shotgun (WGS) entry which is preliminary data.</text>
</comment>
<name>A0ABQ7SQ35_PHRPL</name>
<keyword evidence="5" id="KW-1185">Reference proteome</keyword>
<dbReference type="PANTHER" id="PTHR14002">
    <property type="entry name" value="ENDOGLIN/TGF-BETA RECEPTOR TYPE III"/>
    <property type="match status" value="1"/>
</dbReference>
<evidence type="ECO:0000259" key="3">
    <source>
        <dbReference type="Pfam" id="PF00100"/>
    </source>
</evidence>
<organism evidence="4 5">
    <name type="scientific">Phrynosoma platyrhinos</name>
    <name type="common">Desert horned lizard</name>
    <dbReference type="NCBI Taxonomy" id="52577"/>
    <lineage>
        <taxon>Eukaryota</taxon>
        <taxon>Metazoa</taxon>
        <taxon>Chordata</taxon>
        <taxon>Craniata</taxon>
        <taxon>Vertebrata</taxon>
        <taxon>Euteleostomi</taxon>
        <taxon>Lepidosauria</taxon>
        <taxon>Squamata</taxon>
        <taxon>Bifurcata</taxon>
        <taxon>Unidentata</taxon>
        <taxon>Episquamata</taxon>
        <taxon>Toxicofera</taxon>
        <taxon>Iguania</taxon>
        <taxon>Phrynosomatidae</taxon>
        <taxon>Phrynosomatinae</taxon>
        <taxon>Phrynosoma</taxon>
    </lineage>
</organism>
<reference evidence="4 5" key="1">
    <citation type="journal article" date="2022" name="Gigascience">
        <title>A chromosome-level genome assembly and annotation of the desert horned lizard, Phrynosoma platyrhinos, provides insight into chromosomal rearrangements among reptiles.</title>
        <authorList>
            <person name="Koochekian N."/>
            <person name="Ascanio A."/>
            <person name="Farleigh K."/>
            <person name="Card D.C."/>
            <person name="Schield D.R."/>
            <person name="Castoe T.A."/>
            <person name="Jezkova T."/>
        </authorList>
    </citation>
    <scope>NUCLEOTIDE SEQUENCE [LARGE SCALE GENOMIC DNA]</scope>
    <source>
        <strain evidence="4">NK-2021</strain>
    </source>
</reference>
<dbReference type="Pfam" id="PF00100">
    <property type="entry name" value="Zona_pellucida"/>
    <property type="match status" value="1"/>
</dbReference>
<gene>
    <name evidence="4" type="ORF">JD844_000115</name>
</gene>
<dbReference type="InterPro" id="IPR042235">
    <property type="entry name" value="ZP-C_dom"/>
</dbReference>
<dbReference type="EMBL" id="JAIPUX010003776">
    <property type="protein sequence ID" value="KAH0619467.1"/>
    <property type="molecule type" value="Genomic_DNA"/>
</dbReference>
<evidence type="ECO:0000313" key="5">
    <source>
        <dbReference type="Proteomes" id="UP000826234"/>
    </source>
</evidence>
<evidence type="ECO:0000256" key="1">
    <source>
        <dbReference type="ARBA" id="ARBA00022729"/>
    </source>
</evidence>
<keyword evidence="2" id="KW-1015">Disulfide bond</keyword>
<proteinExistence type="predicted"/>
<dbReference type="PANTHER" id="PTHR14002:SF53">
    <property type="entry name" value="UROMODULIN"/>
    <property type="match status" value="1"/>
</dbReference>